<feature type="compositionally biased region" description="Basic and acidic residues" evidence="5">
    <location>
        <begin position="534"/>
        <end position="560"/>
    </location>
</feature>
<dbReference type="GO" id="GO:0004674">
    <property type="term" value="F:protein serine/threonine kinase activity"/>
    <property type="evidence" value="ECO:0007669"/>
    <property type="project" value="UniProtKB-EC"/>
</dbReference>
<dbReference type="EMBL" id="JARBJD010000437">
    <property type="protein sequence ID" value="KAK2942077.1"/>
    <property type="molecule type" value="Genomic_DNA"/>
</dbReference>
<dbReference type="Proteomes" id="UP001281761">
    <property type="component" value="Unassembled WGS sequence"/>
</dbReference>
<evidence type="ECO:0000256" key="4">
    <source>
        <dbReference type="ARBA" id="ARBA00022840"/>
    </source>
</evidence>
<keyword evidence="3 7" id="KW-0418">Kinase</keyword>
<feature type="region of interest" description="Disordered" evidence="5">
    <location>
        <begin position="1022"/>
        <end position="1093"/>
    </location>
</feature>
<reference evidence="7 8" key="1">
    <citation type="journal article" date="2022" name="bioRxiv">
        <title>Genomics of Preaxostyla Flagellates Illuminates Evolutionary Transitions and the Path Towards Mitochondrial Loss.</title>
        <authorList>
            <person name="Novak L.V.F."/>
            <person name="Treitli S.C."/>
            <person name="Pyrih J."/>
            <person name="Halakuc P."/>
            <person name="Pipaliya S.V."/>
            <person name="Vacek V."/>
            <person name="Brzon O."/>
            <person name="Soukal P."/>
            <person name="Eme L."/>
            <person name="Dacks J.B."/>
            <person name="Karnkowska A."/>
            <person name="Elias M."/>
            <person name="Hampl V."/>
        </authorList>
    </citation>
    <scope>NUCLEOTIDE SEQUENCE [LARGE SCALE GENOMIC DNA]</scope>
    <source>
        <strain evidence="7">NAU3</strain>
        <tissue evidence="7">Gut</tissue>
    </source>
</reference>
<dbReference type="PROSITE" id="PS50011">
    <property type="entry name" value="PROTEIN_KINASE_DOM"/>
    <property type="match status" value="1"/>
</dbReference>
<feature type="domain" description="Protein kinase" evidence="6">
    <location>
        <begin position="13"/>
        <end position="274"/>
    </location>
</feature>
<dbReference type="SMART" id="SM00220">
    <property type="entry name" value="S_TKc"/>
    <property type="match status" value="1"/>
</dbReference>
<evidence type="ECO:0000256" key="2">
    <source>
        <dbReference type="ARBA" id="ARBA00022741"/>
    </source>
</evidence>
<evidence type="ECO:0000256" key="1">
    <source>
        <dbReference type="ARBA" id="ARBA00022679"/>
    </source>
</evidence>
<keyword evidence="4" id="KW-0067">ATP-binding</keyword>
<dbReference type="InterPro" id="IPR050660">
    <property type="entry name" value="NEK_Ser/Thr_kinase"/>
</dbReference>
<feature type="compositionally biased region" description="Basic and acidic residues" evidence="5">
    <location>
        <begin position="573"/>
        <end position="584"/>
    </location>
</feature>
<dbReference type="PANTHER" id="PTHR43671:SF92">
    <property type="entry name" value="SERINE_THREONINE-PROTEIN KINASE NEK10"/>
    <property type="match status" value="1"/>
</dbReference>
<evidence type="ECO:0000313" key="8">
    <source>
        <dbReference type="Proteomes" id="UP001281761"/>
    </source>
</evidence>
<protein>
    <submittedName>
        <fullName evidence="7">Sucrose non-fermenting protein kinase 1</fullName>
        <ecNumber evidence="7">2.7.11.1</ecNumber>
    </submittedName>
</protein>
<dbReference type="Pfam" id="PF00069">
    <property type="entry name" value="Pkinase"/>
    <property type="match status" value="1"/>
</dbReference>
<feature type="compositionally biased region" description="Polar residues" evidence="5">
    <location>
        <begin position="1054"/>
        <end position="1093"/>
    </location>
</feature>
<evidence type="ECO:0000256" key="3">
    <source>
        <dbReference type="ARBA" id="ARBA00022777"/>
    </source>
</evidence>
<evidence type="ECO:0000256" key="5">
    <source>
        <dbReference type="SAM" id="MobiDB-lite"/>
    </source>
</evidence>
<dbReference type="SUPFAM" id="SSF56112">
    <property type="entry name" value="Protein kinase-like (PK-like)"/>
    <property type="match status" value="1"/>
</dbReference>
<dbReference type="PANTHER" id="PTHR43671">
    <property type="entry name" value="SERINE/THREONINE-PROTEIN KINASE NEK"/>
    <property type="match status" value="1"/>
</dbReference>
<keyword evidence="1 7" id="KW-0808">Transferase</keyword>
<organism evidence="7 8">
    <name type="scientific">Blattamonas nauphoetae</name>
    <dbReference type="NCBI Taxonomy" id="2049346"/>
    <lineage>
        <taxon>Eukaryota</taxon>
        <taxon>Metamonada</taxon>
        <taxon>Preaxostyla</taxon>
        <taxon>Oxymonadida</taxon>
        <taxon>Blattamonas</taxon>
    </lineage>
</organism>
<proteinExistence type="predicted"/>
<dbReference type="Gene3D" id="1.10.510.10">
    <property type="entry name" value="Transferase(Phosphotransferase) domain 1"/>
    <property type="match status" value="1"/>
</dbReference>
<sequence>MTSKFDDFTPSGYTKPECLSNGAFGQVLKVLHERSGIQYAVKVLPMLKEGDKERVSREVEMLTRFAHPRIVRLHESIDMGGHHAIVMELGCQCLKDLILEYEKRSELIPLPLTVMILVDICEGLLWMHTHPSGSTAHGDLKPENVLLRVNNRAFLCDLGGSVPLTHQNTTIGEMGTLEYNSPERVMDSKGLATPASDVWSLGVLAFRMVTGRSLFEGMTLPQLCLALGQFSESRIPITIPPCVREVLLKMLEPNVALRATTAALLEGCLLERMLGPETPLTEMKDIQLVTRVNEIKQLSSDAKVKERTMELEMEKQKLREETIVEHNRIASTGLATKEQDGRIKSIWSSFFIAAPFTDGIVAFSCTCLSRKYQNGLCFLGLTDANDPLPEEGHPLGEIKNSIALSSKGELHFLTPEGPVQSSLSLNICRNPTFVIEINMDSNPRTAQFFINKKSANAVIVDLPESVRVGFSTKGQGMQVRFDRITNLHSGSPFINQMKEIEWPTAEPNHSTEMVEIPDENEAGRTSESEEMEEKESMIKESIDDNVSEEHLRGEESDKPDIQPSEDDLNETDDNSKNEDGKEVADEVFATEENDQFAIDGDNEGDEADAERKSKQLPSMKLPELLFTHKSHFAVRNNILLRTEKGTDAKGSTRPSTVLLSEPITKGVVSVTFVVLMVAESLGQEGFINFGLVESSIAVPRLGHVLGRNLKDSMSLSTSGHLHLFTPTNQTENWTDSLSPRNRVVMEVNMDSIPRTVQFFINGKVLHYFVSGIPESFTANVIGTSVQIASIVHSTQATPLTEKMEEILWTITEESLQKRISKQFDPIRREPDEFLPALVTKNPEHFHVEGNVITRTAFGCNGVNSPFSTVMLAGRIQEMFAGITITILALPQTESSCGVVMIGCLRSFRYLPESPKGLGFRNQHSFALCSIDGMIHHLDGKEKLKPCHRPLQVGDQVVLAVNTRSTSDYSFFLVNGEIGNSDVQDFAQTPMFGFSLAGPGTSIRIDMLSTDLEEHYFYTTTVEDTLPSQDDEEESRDEILTQTPTDLTETDRTSSRPFLSEPNQPTKLNLSPPQPKAQTTTSIHNLPTTVPSSTLKVRTKPQPLAAKVAARDHPAYQPFFEKLRSGKRAVFMAPEMREKGLNPDALSDPDMLV</sequence>
<dbReference type="InterPro" id="IPR011009">
    <property type="entry name" value="Kinase-like_dom_sf"/>
</dbReference>
<gene>
    <name evidence="7" type="ORF">BLNAU_23010</name>
</gene>
<name>A0ABQ9WRF5_9EUKA</name>
<dbReference type="InterPro" id="IPR000719">
    <property type="entry name" value="Prot_kinase_dom"/>
</dbReference>
<feature type="compositionally biased region" description="Acidic residues" evidence="5">
    <location>
        <begin position="588"/>
        <end position="608"/>
    </location>
</feature>
<feature type="region of interest" description="Disordered" evidence="5">
    <location>
        <begin position="504"/>
        <end position="616"/>
    </location>
</feature>
<evidence type="ECO:0000259" key="6">
    <source>
        <dbReference type="PROSITE" id="PS50011"/>
    </source>
</evidence>
<keyword evidence="8" id="KW-1185">Reference proteome</keyword>
<dbReference type="CDD" id="cd14014">
    <property type="entry name" value="STKc_PknB_like"/>
    <property type="match status" value="1"/>
</dbReference>
<dbReference type="EC" id="2.7.11.1" evidence="7"/>
<evidence type="ECO:0000313" key="7">
    <source>
        <dbReference type="EMBL" id="KAK2942077.1"/>
    </source>
</evidence>
<comment type="caution">
    <text evidence="7">The sequence shown here is derived from an EMBL/GenBank/DDBJ whole genome shotgun (WGS) entry which is preliminary data.</text>
</comment>
<accession>A0ABQ9WRF5</accession>
<keyword evidence="2" id="KW-0547">Nucleotide-binding</keyword>
<feature type="compositionally biased region" description="Acidic residues" evidence="5">
    <location>
        <begin position="563"/>
        <end position="572"/>
    </location>
</feature>